<name>A0AAN0S1F9_9ENTR</name>
<reference evidence="1 2" key="1">
    <citation type="submission" date="2014-09" db="EMBL/GenBank/DDBJ databases">
        <authorList>
            <person name="Chan K.-G."/>
        </authorList>
    </citation>
    <scope>NUCLEOTIDE SEQUENCE [LARGE SCALE GENOMIC DNA]</scope>
    <source>
        <strain evidence="1 2">M006</strain>
    </source>
</reference>
<proteinExistence type="predicted"/>
<dbReference type="AlphaFoldDB" id="A0AAN0S1F9"/>
<evidence type="ECO:0008006" key="3">
    <source>
        <dbReference type="Google" id="ProtNLM"/>
    </source>
</evidence>
<gene>
    <name evidence="1" type="ORF">LH23_02450</name>
</gene>
<dbReference type="KEGG" id="cem:LH23_02450"/>
<dbReference type="EMBL" id="CP009458">
    <property type="protein sequence ID" value="AIR59552.1"/>
    <property type="molecule type" value="Genomic_DNA"/>
</dbReference>
<dbReference type="Pfam" id="PF11692">
    <property type="entry name" value="DUF3289"/>
    <property type="match status" value="1"/>
</dbReference>
<protein>
    <recommendedName>
        <fullName evidence="3">DUF3289 domain-containing protein</fullName>
    </recommendedName>
</protein>
<dbReference type="InterPro" id="IPR017483">
    <property type="entry name" value="CHP03034"/>
</dbReference>
<sequence>MSALQFPCKIFETQKKMDDYTAKDMRCGDLSDIDLKARFHLVDVSTRVDPYKMIKISPFSQPQSMFHGSRGEGEKLSPCECADILFDELRLLSLPFALHRPYNLLIELMITHMQKGNGKPFRHPLLDSALKEHIVNDVTENSTYLILQKALSKKINWESKYYPANEKNTLRDEIIWGKLPKFDRFQDSFNGLGITVHDTWATHITIKSLSIDNERYHAVVHYKVQDHFGLDDDDISKFKFKYFRFFGIWFVLQRYRQFAFKPFMTNMEATVVIMGGKNEIKK</sequence>
<dbReference type="NCBIfam" id="TIGR03034">
    <property type="entry name" value="YPO3983 family protein"/>
    <property type="match status" value="1"/>
</dbReference>
<organism evidence="1 2">
    <name type="scientific">Cedecea neteri</name>
    <dbReference type="NCBI Taxonomy" id="158822"/>
    <lineage>
        <taxon>Bacteria</taxon>
        <taxon>Pseudomonadati</taxon>
        <taxon>Pseudomonadota</taxon>
        <taxon>Gammaproteobacteria</taxon>
        <taxon>Enterobacterales</taxon>
        <taxon>Enterobacteriaceae</taxon>
        <taxon>Cedecea</taxon>
    </lineage>
</organism>
<dbReference type="RefSeq" id="WP_039287920.1">
    <property type="nucleotide sequence ID" value="NZ_CP009458.1"/>
</dbReference>
<evidence type="ECO:0000313" key="2">
    <source>
        <dbReference type="Proteomes" id="UP000029516"/>
    </source>
</evidence>
<accession>A0AAN0S1F9</accession>
<dbReference type="Proteomes" id="UP000029516">
    <property type="component" value="Chromosome"/>
</dbReference>
<evidence type="ECO:0000313" key="1">
    <source>
        <dbReference type="EMBL" id="AIR59552.1"/>
    </source>
</evidence>